<evidence type="ECO:0000313" key="1">
    <source>
        <dbReference type="EMBL" id="KAF0935305.1"/>
    </source>
</evidence>
<name>A0A6G1FEU1_9ORYZ</name>
<gene>
    <name evidence="1" type="ORF">E2562_032019</name>
</gene>
<evidence type="ECO:0000313" key="2">
    <source>
        <dbReference type="Proteomes" id="UP000479710"/>
    </source>
</evidence>
<accession>A0A6G1FEU1</accession>
<dbReference type="Proteomes" id="UP000479710">
    <property type="component" value="Unassembled WGS sequence"/>
</dbReference>
<organism evidence="1 2">
    <name type="scientific">Oryza meyeriana var. granulata</name>
    <dbReference type="NCBI Taxonomy" id="110450"/>
    <lineage>
        <taxon>Eukaryota</taxon>
        <taxon>Viridiplantae</taxon>
        <taxon>Streptophyta</taxon>
        <taxon>Embryophyta</taxon>
        <taxon>Tracheophyta</taxon>
        <taxon>Spermatophyta</taxon>
        <taxon>Magnoliopsida</taxon>
        <taxon>Liliopsida</taxon>
        <taxon>Poales</taxon>
        <taxon>Poaceae</taxon>
        <taxon>BOP clade</taxon>
        <taxon>Oryzoideae</taxon>
        <taxon>Oryzeae</taxon>
        <taxon>Oryzinae</taxon>
        <taxon>Oryza</taxon>
        <taxon>Oryza meyeriana</taxon>
    </lineage>
</organism>
<proteinExistence type="predicted"/>
<dbReference type="EMBL" id="SPHZ02000001">
    <property type="protein sequence ID" value="KAF0935305.1"/>
    <property type="molecule type" value="Genomic_DNA"/>
</dbReference>
<evidence type="ECO:0008006" key="3">
    <source>
        <dbReference type="Google" id="ProtNLM"/>
    </source>
</evidence>
<protein>
    <recommendedName>
        <fullName evidence="3">DEAD/DEAH box helicase domain-containing protein</fullName>
    </recommendedName>
</protein>
<sequence length="117" mass="13017">MASEYGWWGPHVILTQAGAGVVDWSLSPLFRPIWPRHLLCRDEVMLGMSMKPTRPRAVVLCPTRELTEQSSDQFLQSARLLANSGLKEAFFCGTRLGNSGLETEGTILSVNNLENQK</sequence>
<comment type="caution">
    <text evidence="1">The sequence shown here is derived from an EMBL/GenBank/DDBJ whole genome shotgun (WGS) entry which is preliminary data.</text>
</comment>
<dbReference type="AlphaFoldDB" id="A0A6G1FEU1"/>
<reference evidence="1 2" key="1">
    <citation type="submission" date="2019-11" db="EMBL/GenBank/DDBJ databases">
        <title>Whole genome sequence of Oryza granulata.</title>
        <authorList>
            <person name="Li W."/>
        </authorList>
    </citation>
    <scope>NUCLEOTIDE SEQUENCE [LARGE SCALE GENOMIC DNA]</scope>
    <source>
        <strain evidence="2">cv. Menghai</strain>
        <tissue evidence="1">Leaf</tissue>
    </source>
</reference>
<keyword evidence="2" id="KW-1185">Reference proteome</keyword>